<reference evidence="2" key="1">
    <citation type="journal article" date="2021" name="Proc. Natl. Acad. Sci. U.S.A.">
        <title>A Catalog of Tens of Thousands of Viruses from Human Metagenomes Reveals Hidden Associations with Chronic Diseases.</title>
        <authorList>
            <person name="Tisza M.J."/>
            <person name="Buck C.B."/>
        </authorList>
    </citation>
    <scope>NUCLEOTIDE SEQUENCE</scope>
    <source>
        <strain evidence="2">CtSIq6</strain>
    </source>
</reference>
<feature type="coiled-coil region" evidence="1">
    <location>
        <begin position="11"/>
        <end position="38"/>
    </location>
</feature>
<sequence>MVGSIFGSSMSARSQRKANEMNLKINQMNNEFNAKEAEKARAFQLDMWNKENAYNTPTAQRERMEQAGYNAYMNPADAGSASGMSSTTAASAASPAVMQATDFSSLGEIGVSLAQELKTFSEKKGLDIRNFSLKDYMQAQIDKMKGETNWRNLSPEAIRYNVMHGLEAAKIGMESLKEQWTNQKWSNNLLRANVANSLLDAEGKTVINKYLDQQQQSDLSIKAAHYEELILRGQLHVREASESLSRELLNYARANGQRISNRIAQRTANNLIYATNAANYYEGTYNMYRGKTVRQDAASDFMGNQWQNKLTGELLNARRWDNEMQAWREAINSTNALLRGSSDAMNTYNTYENGRYERNRPYTSDYEEYEQFDKARGTRRKTRKYKR</sequence>
<keyword evidence="1" id="KW-0175">Coiled coil</keyword>
<accession>A0A8S5R3A3</accession>
<proteinExistence type="predicted"/>
<dbReference type="EMBL" id="BK057814">
    <property type="protein sequence ID" value="DAE25569.1"/>
    <property type="molecule type" value="Genomic_DNA"/>
</dbReference>
<evidence type="ECO:0000256" key="1">
    <source>
        <dbReference type="SAM" id="Coils"/>
    </source>
</evidence>
<organism evidence="2">
    <name type="scientific">Microviridae sp. ctSIq6</name>
    <dbReference type="NCBI Taxonomy" id="2824998"/>
    <lineage>
        <taxon>Viruses</taxon>
        <taxon>Monodnaviria</taxon>
        <taxon>Sangervirae</taxon>
        <taxon>Phixviricota</taxon>
        <taxon>Malgrandaviricetes</taxon>
        <taxon>Petitvirales</taxon>
        <taxon>Microviridae</taxon>
    </lineage>
</organism>
<protein>
    <recommendedName>
        <fullName evidence="3">DNA pilot protein</fullName>
    </recommendedName>
</protein>
<evidence type="ECO:0000313" key="2">
    <source>
        <dbReference type="EMBL" id="DAE25569.1"/>
    </source>
</evidence>
<name>A0A8S5R3A3_9VIRU</name>
<evidence type="ECO:0008006" key="3">
    <source>
        <dbReference type="Google" id="ProtNLM"/>
    </source>
</evidence>